<evidence type="ECO:0000313" key="9">
    <source>
        <dbReference type="EMBL" id="MFB9753924.1"/>
    </source>
</evidence>
<evidence type="ECO:0000259" key="8">
    <source>
        <dbReference type="PROSITE" id="PS50850"/>
    </source>
</evidence>
<comment type="subcellular location">
    <subcellularLocation>
        <location evidence="1">Cell membrane</location>
        <topology evidence="1">Multi-pass membrane protein</topology>
    </subcellularLocation>
</comment>
<evidence type="ECO:0000256" key="1">
    <source>
        <dbReference type="ARBA" id="ARBA00004651"/>
    </source>
</evidence>
<feature type="transmembrane region" description="Helical" evidence="7">
    <location>
        <begin position="36"/>
        <end position="59"/>
    </location>
</feature>
<evidence type="ECO:0000256" key="3">
    <source>
        <dbReference type="ARBA" id="ARBA00022475"/>
    </source>
</evidence>
<name>A0ABV5W045_9BACL</name>
<feature type="transmembrane region" description="Helical" evidence="7">
    <location>
        <begin position="235"/>
        <end position="256"/>
    </location>
</feature>
<protein>
    <submittedName>
        <fullName evidence="9">MFS transporter</fullName>
    </submittedName>
</protein>
<dbReference type="InterPro" id="IPR011701">
    <property type="entry name" value="MFS"/>
</dbReference>
<keyword evidence="10" id="KW-1185">Reference proteome</keyword>
<dbReference type="RefSeq" id="WP_344915258.1">
    <property type="nucleotide sequence ID" value="NZ_BAAAYO010000014.1"/>
</dbReference>
<evidence type="ECO:0000256" key="7">
    <source>
        <dbReference type="SAM" id="Phobius"/>
    </source>
</evidence>
<keyword evidence="5 7" id="KW-1133">Transmembrane helix</keyword>
<feature type="transmembrane region" description="Helical" evidence="7">
    <location>
        <begin position="155"/>
        <end position="175"/>
    </location>
</feature>
<dbReference type="InterPro" id="IPR036259">
    <property type="entry name" value="MFS_trans_sf"/>
</dbReference>
<feature type="transmembrane region" description="Helical" evidence="7">
    <location>
        <begin position="361"/>
        <end position="380"/>
    </location>
</feature>
<dbReference type="EMBL" id="JBHMAG010000013">
    <property type="protein sequence ID" value="MFB9753924.1"/>
    <property type="molecule type" value="Genomic_DNA"/>
</dbReference>
<keyword evidence="4 7" id="KW-0812">Transmembrane</keyword>
<sequence length="396" mass="41651">MHKWAVYVMALGVFVTATSELVISGILRVLAKDLNVSIAFAGQLITAYSLAFAIGTPVLVSLTSRMERRKVLLGSLAAFILGCLLSSWSPNISILIASRVILGISSGLYIVVAFGAAAKIVPPEKLGSAISTIVLGFSSAMILGVPFGIAITNGLGWKAIFLILGLFTLLIAFVISRLLPEIDGDAPISFRQQFKVLGSVVIVSGLFLTFFRESGNSVLFTYLTPFMQDILHLKASNIGMVMLVLGVVGAVGTRLGGYGIDRWGAARILAFSTIVLAAVLALLPLFAGSTTIGLLLISLQVLSLFMAGPATQTYFIQQAPQSSGLVLSLNTSIVHLGLAAGAGAGGAMITANSTVLYNPWMASFLVTLALLSAFFSFSMGKKRLVNLQSRLPESEG</sequence>
<evidence type="ECO:0000313" key="10">
    <source>
        <dbReference type="Proteomes" id="UP001589619"/>
    </source>
</evidence>
<keyword evidence="3" id="KW-1003">Cell membrane</keyword>
<accession>A0ABV5W045</accession>
<feature type="transmembrane region" description="Helical" evidence="7">
    <location>
        <begin position="292"/>
        <end position="315"/>
    </location>
</feature>
<feature type="transmembrane region" description="Helical" evidence="7">
    <location>
        <begin position="129"/>
        <end position="149"/>
    </location>
</feature>
<evidence type="ECO:0000256" key="4">
    <source>
        <dbReference type="ARBA" id="ARBA00022692"/>
    </source>
</evidence>
<keyword evidence="2" id="KW-0813">Transport</keyword>
<dbReference type="Pfam" id="PF07690">
    <property type="entry name" value="MFS_1"/>
    <property type="match status" value="1"/>
</dbReference>
<feature type="transmembrane region" description="Helical" evidence="7">
    <location>
        <begin position="327"/>
        <end position="349"/>
    </location>
</feature>
<dbReference type="InterPro" id="IPR050189">
    <property type="entry name" value="MFS_Efflux_Transporters"/>
</dbReference>
<keyword evidence="6 7" id="KW-0472">Membrane</keyword>
<dbReference type="CDD" id="cd17324">
    <property type="entry name" value="MFS_NepI_like"/>
    <property type="match status" value="1"/>
</dbReference>
<organism evidence="9 10">
    <name type="scientific">Paenibacillus hodogayensis</name>
    <dbReference type="NCBI Taxonomy" id="279208"/>
    <lineage>
        <taxon>Bacteria</taxon>
        <taxon>Bacillati</taxon>
        <taxon>Bacillota</taxon>
        <taxon>Bacilli</taxon>
        <taxon>Bacillales</taxon>
        <taxon>Paenibacillaceae</taxon>
        <taxon>Paenibacillus</taxon>
    </lineage>
</organism>
<reference evidence="9 10" key="1">
    <citation type="submission" date="2024-09" db="EMBL/GenBank/DDBJ databases">
        <authorList>
            <person name="Sun Q."/>
            <person name="Mori K."/>
        </authorList>
    </citation>
    <scope>NUCLEOTIDE SEQUENCE [LARGE SCALE GENOMIC DNA]</scope>
    <source>
        <strain evidence="9 10">JCM 12520</strain>
    </source>
</reference>
<dbReference type="Proteomes" id="UP001589619">
    <property type="component" value="Unassembled WGS sequence"/>
</dbReference>
<dbReference type="PANTHER" id="PTHR43124">
    <property type="entry name" value="PURINE EFFLUX PUMP PBUE"/>
    <property type="match status" value="1"/>
</dbReference>
<feature type="transmembrane region" description="Helical" evidence="7">
    <location>
        <begin position="71"/>
        <end position="88"/>
    </location>
</feature>
<feature type="transmembrane region" description="Helical" evidence="7">
    <location>
        <begin position="94"/>
        <end position="117"/>
    </location>
</feature>
<comment type="caution">
    <text evidence="9">The sequence shown here is derived from an EMBL/GenBank/DDBJ whole genome shotgun (WGS) entry which is preliminary data.</text>
</comment>
<evidence type="ECO:0000256" key="2">
    <source>
        <dbReference type="ARBA" id="ARBA00022448"/>
    </source>
</evidence>
<evidence type="ECO:0000256" key="6">
    <source>
        <dbReference type="ARBA" id="ARBA00023136"/>
    </source>
</evidence>
<evidence type="ECO:0000256" key="5">
    <source>
        <dbReference type="ARBA" id="ARBA00022989"/>
    </source>
</evidence>
<dbReference type="PANTHER" id="PTHR43124:SF10">
    <property type="entry name" value="PURINE EFFLUX PUMP PBUE"/>
    <property type="match status" value="1"/>
</dbReference>
<feature type="transmembrane region" description="Helical" evidence="7">
    <location>
        <begin position="268"/>
        <end position="286"/>
    </location>
</feature>
<dbReference type="InterPro" id="IPR020846">
    <property type="entry name" value="MFS_dom"/>
</dbReference>
<feature type="domain" description="Major facilitator superfamily (MFS) profile" evidence="8">
    <location>
        <begin position="5"/>
        <end position="384"/>
    </location>
</feature>
<gene>
    <name evidence="9" type="ORF">ACFFNY_20330</name>
</gene>
<dbReference type="PROSITE" id="PS50850">
    <property type="entry name" value="MFS"/>
    <property type="match status" value="1"/>
</dbReference>
<dbReference type="SUPFAM" id="SSF103473">
    <property type="entry name" value="MFS general substrate transporter"/>
    <property type="match status" value="1"/>
</dbReference>
<feature type="transmembrane region" description="Helical" evidence="7">
    <location>
        <begin position="196"/>
        <end position="215"/>
    </location>
</feature>
<dbReference type="Gene3D" id="1.20.1250.20">
    <property type="entry name" value="MFS general substrate transporter like domains"/>
    <property type="match status" value="2"/>
</dbReference>
<proteinExistence type="predicted"/>
<feature type="transmembrane region" description="Helical" evidence="7">
    <location>
        <begin position="7"/>
        <end position="30"/>
    </location>
</feature>